<dbReference type="RefSeq" id="WP_215608258.1">
    <property type="nucleotide sequence ID" value="NZ_JADOES010000009.1"/>
</dbReference>
<sequence length="72" mass="8259">MAGLTSGIFTIYELIQKAIMETRWRFALLKISVWVVAEIAFSILGMDTLADYSEFVFERNVSVVRIQKLVTK</sequence>
<organism evidence="2 3">
    <name type="scientific">Leptothoe spongobia TAU-MAC 1115</name>
    <dbReference type="NCBI Taxonomy" id="1967444"/>
    <lineage>
        <taxon>Bacteria</taxon>
        <taxon>Bacillati</taxon>
        <taxon>Cyanobacteriota</taxon>
        <taxon>Cyanophyceae</taxon>
        <taxon>Nodosilineales</taxon>
        <taxon>Cymatolegaceae</taxon>
        <taxon>Leptothoe</taxon>
        <taxon>Leptothoe spongobia</taxon>
    </lineage>
</organism>
<dbReference type="EMBL" id="JADOES010000009">
    <property type="protein sequence ID" value="MBT9315077.1"/>
    <property type="molecule type" value="Genomic_DNA"/>
</dbReference>
<gene>
    <name evidence="2" type="ORF">IXB50_06535</name>
</gene>
<evidence type="ECO:0000313" key="3">
    <source>
        <dbReference type="Proteomes" id="UP000717364"/>
    </source>
</evidence>
<keyword evidence="1" id="KW-0472">Membrane</keyword>
<reference evidence="2" key="2">
    <citation type="journal article" date="2021" name="Mar. Drugs">
        <title>Genome Reduction and Secondary Metabolism of the Marine Sponge-Associated Cyanobacterium Leptothoe.</title>
        <authorList>
            <person name="Konstantinou D."/>
            <person name="Popin R.V."/>
            <person name="Fewer D.P."/>
            <person name="Sivonen K."/>
            <person name="Gkelis S."/>
        </authorList>
    </citation>
    <scope>NUCLEOTIDE SEQUENCE</scope>
    <source>
        <strain evidence="2">TAU-MAC 1115</strain>
    </source>
</reference>
<dbReference type="AlphaFoldDB" id="A0A947DDN6"/>
<accession>A0A947DDN6</accession>
<feature type="transmembrane region" description="Helical" evidence="1">
    <location>
        <begin position="27"/>
        <end position="46"/>
    </location>
</feature>
<keyword evidence="1" id="KW-0812">Transmembrane</keyword>
<proteinExistence type="predicted"/>
<evidence type="ECO:0000256" key="1">
    <source>
        <dbReference type="SAM" id="Phobius"/>
    </source>
</evidence>
<comment type="caution">
    <text evidence="2">The sequence shown here is derived from an EMBL/GenBank/DDBJ whole genome shotgun (WGS) entry which is preliminary data.</text>
</comment>
<reference evidence="2" key="1">
    <citation type="submission" date="2020-11" db="EMBL/GenBank/DDBJ databases">
        <authorList>
            <person name="Konstantinou D."/>
            <person name="Gkelis S."/>
            <person name="Popin R."/>
            <person name="Fewer D."/>
            <person name="Sivonen K."/>
        </authorList>
    </citation>
    <scope>NUCLEOTIDE SEQUENCE</scope>
    <source>
        <strain evidence="2">TAU-MAC 1115</strain>
    </source>
</reference>
<keyword evidence="1" id="KW-1133">Transmembrane helix</keyword>
<dbReference type="Proteomes" id="UP000717364">
    <property type="component" value="Unassembled WGS sequence"/>
</dbReference>
<keyword evidence="3" id="KW-1185">Reference proteome</keyword>
<evidence type="ECO:0000313" key="2">
    <source>
        <dbReference type="EMBL" id="MBT9315077.1"/>
    </source>
</evidence>
<protein>
    <submittedName>
        <fullName evidence="2">Uncharacterized protein</fullName>
    </submittedName>
</protein>
<name>A0A947DDN6_9CYAN</name>